<feature type="compositionally biased region" description="Polar residues" evidence="1">
    <location>
        <begin position="117"/>
        <end position="128"/>
    </location>
</feature>
<dbReference type="InParanoid" id="A0A409Y2A5"/>
<evidence type="ECO:0000313" key="3">
    <source>
        <dbReference type="Proteomes" id="UP000284706"/>
    </source>
</evidence>
<dbReference type="EMBL" id="NHYE01001294">
    <property type="protein sequence ID" value="PPQ97081.1"/>
    <property type="molecule type" value="Genomic_DNA"/>
</dbReference>
<keyword evidence="3" id="KW-1185">Reference proteome</keyword>
<comment type="caution">
    <text evidence="2">The sequence shown here is derived from an EMBL/GenBank/DDBJ whole genome shotgun (WGS) entry which is preliminary data.</text>
</comment>
<dbReference type="Proteomes" id="UP000284706">
    <property type="component" value="Unassembled WGS sequence"/>
</dbReference>
<evidence type="ECO:0000256" key="1">
    <source>
        <dbReference type="SAM" id="MobiDB-lite"/>
    </source>
</evidence>
<feature type="region of interest" description="Disordered" evidence="1">
    <location>
        <begin position="51"/>
        <end position="162"/>
    </location>
</feature>
<evidence type="ECO:0000313" key="2">
    <source>
        <dbReference type="EMBL" id="PPQ97081.1"/>
    </source>
</evidence>
<reference evidence="2 3" key="1">
    <citation type="journal article" date="2018" name="Evol. Lett.">
        <title>Horizontal gene cluster transfer increased hallucinogenic mushroom diversity.</title>
        <authorList>
            <person name="Reynolds H.T."/>
            <person name="Vijayakumar V."/>
            <person name="Gluck-Thaler E."/>
            <person name="Korotkin H.B."/>
            <person name="Matheny P.B."/>
            <person name="Slot J.C."/>
        </authorList>
    </citation>
    <scope>NUCLEOTIDE SEQUENCE [LARGE SCALE GENOMIC DNA]</scope>
    <source>
        <strain evidence="2 3">SRW20</strain>
    </source>
</reference>
<protein>
    <submittedName>
        <fullName evidence="2">Uncharacterized protein</fullName>
    </submittedName>
</protein>
<dbReference type="AlphaFoldDB" id="A0A409Y2A5"/>
<dbReference type="OrthoDB" id="3033952at2759"/>
<proteinExistence type="predicted"/>
<feature type="compositionally biased region" description="Low complexity" evidence="1">
    <location>
        <begin position="94"/>
        <end position="107"/>
    </location>
</feature>
<feature type="compositionally biased region" description="Basic residues" evidence="1">
    <location>
        <begin position="145"/>
        <end position="161"/>
    </location>
</feature>
<name>A0A409Y2A5_9AGAR</name>
<accession>A0A409Y2A5</accession>
<dbReference type="STRING" id="231916.A0A409Y2A5"/>
<feature type="compositionally biased region" description="Pro residues" evidence="1">
    <location>
        <begin position="60"/>
        <end position="70"/>
    </location>
</feature>
<feature type="compositionally biased region" description="Low complexity" evidence="1">
    <location>
        <begin position="129"/>
        <end position="140"/>
    </location>
</feature>
<organism evidence="2 3">
    <name type="scientific">Gymnopilus dilepis</name>
    <dbReference type="NCBI Taxonomy" id="231916"/>
    <lineage>
        <taxon>Eukaryota</taxon>
        <taxon>Fungi</taxon>
        <taxon>Dikarya</taxon>
        <taxon>Basidiomycota</taxon>
        <taxon>Agaricomycotina</taxon>
        <taxon>Agaricomycetes</taxon>
        <taxon>Agaricomycetidae</taxon>
        <taxon>Agaricales</taxon>
        <taxon>Agaricineae</taxon>
        <taxon>Hymenogastraceae</taxon>
        <taxon>Gymnopilus</taxon>
    </lineage>
</organism>
<sequence>MAPYFIVTDTSQLGISLPVRPWDGSHVVVPITKAQLAALLAESLEEDRDDDLFSLSPLTSPDPMPPPSRPSSPGVNHADLAPPASPVNLTGYDSTPPSSRPSSPGVSHADLAPPRTQPSSPVNLTGYNSTPPSSRSPSPSGDQVRRKRRAKAQGHGRRKFQRAANQAAAFGDAAVPVGAQEKYTKSAEPIYTALHTAYSKVTATAFTGLNVSPIDTKRAYTLEELVGENARHRLALRDWDGRTPMAIVDLDGMIVGILAGMPEDEDWTAQHQAAAKLLEDARKRCKLPKDSAHHRRGEFTTLRCGFSHGGGSTQPANC</sequence>
<gene>
    <name evidence="2" type="ORF">CVT26_001046</name>
</gene>